<protein>
    <submittedName>
        <fullName evidence="1">Uncharacterized protein</fullName>
    </submittedName>
</protein>
<dbReference type="OrthoDB" id="4553984at2"/>
<dbReference type="Proteomes" id="UP000291591">
    <property type="component" value="Unassembled WGS sequence"/>
</dbReference>
<dbReference type="AlphaFoldDB" id="A0A4Q7UZM1"/>
<comment type="caution">
    <text evidence="1">The sequence shown here is derived from an EMBL/GenBank/DDBJ whole genome shotgun (WGS) entry which is preliminary data.</text>
</comment>
<proteinExistence type="predicted"/>
<dbReference type="RefSeq" id="WP_130291598.1">
    <property type="nucleotide sequence ID" value="NZ_SHKL01000001.1"/>
</dbReference>
<organism evidence="1 2">
    <name type="scientific">Pseudonocardia sediminis</name>
    <dbReference type="NCBI Taxonomy" id="1397368"/>
    <lineage>
        <taxon>Bacteria</taxon>
        <taxon>Bacillati</taxon>
        <taxon>Actinomycetota</taxon>
        <taxon>Actinomycetes</taxon>
        <taxon>Pseudonocardiales</taxon>
        <taxon>Pseudonocardiaceae</taxon>
        <taxon>Pseudonocardia</taxon>
    </lineage>
</organism>
<accession>A0A4Q7UZM1</accession>
<evidence type="ECO:0000313" key="1">
    <source>
        <dbReference type="EMBL" id="RZT87446.1"/>
    </source>
</evidence>
<dbReference type="EMBL" id="SHKL01000001">
    <property type="protein sequence ID" value="RZT87446.1"/>
    <property type="molecule type" value="Genomic_DNA"/>
</dbReference>
<gene>
    <name evidence="1" type="ORF">EV383_4370</name>
</gene>
<reference evidence="1 2" key="1">
    <citation type="submission" date="2019-02" db="EMBL/GenBank/DDBJ databases">
        <title>Sequencing the genomes of 1000 actinobacteria strains.</title>
        <authorList>
            <person name="Klenk H.-P."/>
        </authorList>
    </citation>
    <scope>NUCLEOTIDE SEQUENCE [LARGE SCALE GENOMIC DNA]</scope>
    <source>
        <strain evidence="1 2">DSM 45779</strain>
    </source>
</reference>
<name>A0A4Q7UZM1_PSEST</name>
<evidence type="ECO:0000313" key="2">
    <source>
        <dbReference type="Proteomes" id="UP000291591"/>
    </source>
</evidence>
<keyword evidence="2" id="KW-1185">Reference proteome</keyword>
<sequence>MPDKYIRLAASGGLAETEAIASSAGSGDAGKIVATDGSGKLAANLMPTGIGADTAQIIASEALAAGDLVNVWSSSGQFRVRKADGSTAGKEAHCFVLTAVAANATATCYYEGSNTAVTGLSPGVAYLSPTTAGGSTATAPTAAGQLVQVVGLAVSATCLNFNYGTPVLRS</sequence>